<reference evidence="11" key="1">
    <citation type="journal article" date="2019" name="Int. J. Syst. Evol. Microbiol.">
        <title>The Global Catalogue of Microorganisms (GCM) 10K type strain sequencing project: providing services to taxonomists for standard genome sequencing and annotation.</title>
        <authorList>
            <consortium name="The Broad Institute Genomics Platform"/>
            <consortium name="The Broad Institute Genome Sequencing Center for Infectious Disease"/>
            <person name="Wu L."/>
            <person name="Ma J."/>
        </authorList>
    </citation>
    <scope>NUCLEOTIDE SEQUENCE [LARGE SCALE GENOMIC DNA]</scope>
    <source>
        <strain evidence="11">NBRC 108894</strain>
    </source>
</reference>
<feature type="region of interest" description="Disordered" evidence="8">
    <location>
        <begin position="1"/>
        <end position="21"/>
    </location>
</feature>
<gene>
    <name evidence="10" type="ORF">GCM10025881_28360</name>
</gene>
<dbReference type="EMBL" id="BSVB01000001">
    <property type="protein sequence ID" value="GMA96012.1"/>
    <property type="molecule type" value="Genomic_DNA"/>
</dbReference>
<keyword evidence="4" id="KW-0997">Cell inner membrane</keyword>
<evidence type="ECO:0000256" key="6">
    <source>
        <dbReference type="ARBA" id="ARBA00022989"/>
    </source>
</evidence>
<dbReference type="PANTHER" id="PTHR32196">
    <property type="entry name" value="ABC TRANSPORTER PERMEASE PROTEIN YPHD-RELATED-RELATED"/>
    <property type="match status" value="1"/>
</dbReference>
<feature type="transmembrane region" description="Helical" evidence="9">
    <location>
        <begin position="276"/>
        <end position="296"/>
    </location>
</feature>
<evidence type="ECO:0000256" key="3">
    <source>
        <dbReference type="ARBA" id="ARBA00022475"/>
    </source>
</evidence>
<dbReference type="RefSeq" id="WP_284254680.1">
    <property type="nucleotide sequence ID" value="NZ_BAAAQO010000004.1"/>
</dbReference>
<evidence type="ECO:0000313" key="10">
    <source>
        <dbReference type="EMBL" id="GMA96012.1"/>
    </source>
</evidence>
<feature type="transmembrane region" description="Helical" evidence="9">
    <location>
        <begin position="303"/>
        <end position="322"/>
    </location>
</feature>
<evidence type="ECO:0000256" key="2">
    <source>
        <dbReference type="ARBA" id="ARBA00022448"/>
    </source>
</evidence>
<feature type="transmembrane region" description="Helical" evidence="9">
    <location>
        <begin position="41"/>
        <end position="64"/>
    </location>
</feature>
<protein>
    <submittedName>
        <fullName evidence="10">Ribonucleotide-diphosphate reductase subunit alpha</fullName>
    </submittedName>
</protein>
<dbReference type="PANTHER" id="PTHR32196:SF21">
    <property type="entry name" value="ABC TRANSPORTER PERMEASE PROTEIN YPHD-RELATED"/>
    <property type="match status" value="1"/>
</dbReference>
<evidence type="ECO:0000256" key="8">
    <source>
        <dbReference type="SAM" id="MobiDB-lite"/>
    </source>
</evidence>
<evidence type="ECO:0000256" key="9">
    <source>
        <dbReference type="SAM" id="Phobius"/>
    </source>
</evidence>
<dbReference type="Pfam" id="PF02653">
    <property type="entry name" value="BPD_transp_2"/>
    <property type="match status" value="1"/>
</dbReference>
<feature type="transmembrane region" description="Helical" evidence="9">
    <location>
        <begin position="196"/>
        <end position="218"/>
    </location>
</feature>
<evidence type="ECO:0000256" key="4">
    <source>
        <dbReference type="ARBA" id="ARBA00022519"/>
    </source>
</evidence>
<feature type="transmembrane region" description="Helical" evidence="9">
    <location>
        <begin position="328"/>
        <end position="348"/>
    </location>
</feature>
<dbReference type="Proteomes" id="UP001157034">
    <property type="component" value="Unassembled WGS sequence"/>
</dbReference>
<feature type="transmembrane region" description="Helical" evidence="9">
    <location>
        <begin position="128"/>
        <end position="150"/>
    </location>
</feature>
<evidence type="ECO:0000256" key="5">
    <source>
        <dbReference type="ARBA" id="ARBA00022692"/>
    </source>
</evidence>
<feature type="transmembrane region" description="Helical" evidence="9">
    <location>
        <begin position="250"/>
        <end position="270"/>
    </location>
</feature>
<feature type="transmembrane region" description="Helical" evidence="9">
    <location>
        <begin position="157"/>
        <end position="176"/>
    </location>
</feature>
<name>A0ABQ6K5Y3_9MICO</name>
<feature type="transmembrane region" description="Helical" evidence="9">
    <location>
        <begin position="76"/>
        <end position="99"/>
    </location>
</feature>
<comment type="subcellular location">
    <subcellularLocation>
        <location evidence="1">Cell membrane</location>
        <topology evidence="1">Multi-pass membrane protein</topology>
    </subcellularLocation>
</comment>
<keyword evidence="2" id="KW-0813">Transport</keyword>
<feature type="transmembrane region" description="Helical" evidence="9">
    <location>
        <begin position="106"/>
        <end position="122"/>
    </location>
</feature>
<evidence type="ECO:0000256" key="1">
    <source>
        <dbReference type="ARBA" id="ARBA00004651"/>
    </source>
</evidence>
<keyword evidence="11" id="KW-1185">Reference proteome</keyword>
<keyword evidence="5 9" id="KW-0812">Transmembrane</keyword>
<dbReference type="InterPro" id="IPR001851">
    <property type="entry name" value="ABC_transp_permease"/>
</dbReference>
<organism evidence="10 11">
    <name type="scientific">Pseudolysinimonas kribbensis</name>
    <dbReference type="NCBI Taxonomy" id="433641"/>
    <lineage>
        <taxon>Bacteria</taxon>
        <taxon>Bacillati</taxon>
        <taxon>Actinomycetota</taxon>
        <taxon>Actinomycetes</taxon>
        <taxon>Micrococcales</taxon>
        <taxon>Microbacteriaceae</taxon>
        <taxon>Pseudolysinimonas</taxon>
    </lineage>
</organism>
<evidence type="ECO:0000313" key="11">
    <source>
        <dbReference type="Proteomes" id="UP001157034"/>
    </source>
</evidence>
<sequence>MTPSTTPAPAGAPDLDTPDISVRGRDTAAEVAPVQRSVRRIALLILSRYGTLIGLLIMLIVFTIKSPTGFLSLANFYNVLSQGSLTAIIAAGLTMTLVVGEFDLSIGYAASFAGLLSVGFMAHNHLPVVIAIVLMLAIGAGIGTVNGLLVTKVRINAVIATLGIGTILTGVGFAYSQFPIASGIPADFTQIALGRLIFGIPNLIFIMLIVLAVLWVVLNKTALGQKMQAVGGNIEAARLSGIRVDRVKTFAFAVSGICAAGTGILLSSLLGSGTLAAADGYLLDAFAAVFLGSATLRDGEFHIVGTLVGVLIIAVAFNGLSVFGAPTWFQPIFKGGILVLAVGLSTLARRYAKAS</sequence>
<proteinExistence type="predicted"/>
<keyword evidence="3" id="KW-1003">Cell membrane</keyword>
<accession>A0ABQ6K5Y3</accession>
<keyword evidence="7 9" id="KW-0472">Membrane</keyword>
<keyword evidence="6 9" id="KW-1133">Transmembrane helix</keyword>
<dbReference type="CDD" id="cd06579">
    <property type="entry name" value="TM_PBP1_transp_AraH_like"/>
    <property type="match status" value="1"/>
</dbReference>
<comment type="caution">
    <text evidence="10">The sequence shown here is derived from an EMBL/GenBank/DDBJ whole genome shotgun (WGS) entry which is preliminary data.</text>
</comment>
<evidence type="ECO:0000256" key="7">
    <source>
        <dbReference type="ARBA" id="ARBA00023136"/>
    </source>
</evidence>
<feature type="compositionally biased region" description="Low complexity" evidence="8">
    <location>
        <begin position="1"/>
        <end position="13"/>
    </location>
</feature>